<evidence type="ECO:0000256" key="9">
    <source>
        <dbReference type="ARBA" id="ARBA00023065"/>
    </source>
</evidence>
<evidence type="ECO:0000313" key="13">
    <source>
        <dbReference type="EMBL" id="GFG29677.1"/>
    </source>
</evidence>
<keyword evidence="5 12" id="KW-0812">Transmembrane</keyword>
<dbReference type="PRINTS" id="PR01262">
    <property type="entry name" value="INNEXIN"/>
</dbReference>
<evidence type="ECO:0000313" key="15">
    <source>
        <dbReference type="Proteomes" id="UP000502823"/>
    </source>
</evidence>
<dbReference type="EMBL" id="BLKM01003801">
    <property type="protein sequence ID" value="GFG29677.1"/>
    <property type="molecule type" value="Genomic_DNA"/>
</dbReference>
<dbReference type="GO" id="GO:0005243">
    <property type="term" value="F:gap junction channel activity"/>
    <property type="evidence" value="ECO:0007669"/>
    <property type="project" value="TreeGrafter"/>
</dbReference>
<reference evidence="15" key="2">
    <citation type="submission" date="2020-01" db="EMBL/GenBank/DDBJ databases">
        <title>Draft genome sequence of the Termite Coptotermes fromosanus.</title>
        <authorList>
            <person name="Itakura S."/>
            <person name="Yosikawa Y."/>
            <person name="Umezawa K."/>
        </authorList>
    </citation>
    <scope>NUCLEOTIDE SEQUENCE [LARGE SCALE GENOMIC DNA]</scope>
</reference>
<keyword evidence="9 12" id="KW-0406">Ion transport</keyword>
<dbReference type="GO" id="GO:0034220">
    <property type="term" value="P:monoatomic ion transmembrane transport"/>
    <property type="evidence" value="ECO:0007669"/>
    <property type="project" value="UniProtKB-KW"/>
</dbReference>
<dbReference type="PROSITE" id="PS51013">
    <property type="entry name" value="PANNEXIN"/>
    <property type="match status" value="1"/>
</dbReference>
<comment type="subcellular location">
    <subcellularLocation>
        <location evidence="1">Cell junction</location>
        <location evidence="1">Gap junction</location>
    </subcellularLocation>
    <subcellularLocation>
        <location evidence="2 12">Cell membrane</location>
        <topology evidence="2 12">Multi-pass membrane protein</topology>
    </subcellularLocation>
</comment>
<evidence type="ECO:0000256" key="6">
    <source>
        <dbReference type="ARBA" id="ARBA00022868"/>
    </source>
</evidence>
<keyword evidence="10 12" id="KW-0472">Membrane</keyword>
<dbReference type="Pfam" id="PF00876">
    <property type="entry name" value="Innexin"/>
    <property type="match status" value="1"/>
</dbReference>
<organism evidence="13 15">
    <name type="scientific">Coptotermes formosanus</name>
    <name type="common">Formosan subterranean termite</name>
    <dbReference type="NCBI Taxonomy" id="36987"/>
    <lineage>
        <taxon>Eukaryota</taxon>
        <taxon>Metazoa</taxon>
        <taxon>Ecdysozoa</taxon>
        <taxon>Arthropoda</taxon>
        <taxon>Hexapoda</taxon>
        <taxon>Insecta</taxon>
        <taxon>Pterygota</taxon>
        <taxon>Neoptera</taxon>
        <taxon>Polyneoptera</taxon>
        <taxon>Dictyoptera</taxon>
        <taxon>Blattodea</taxon>
        <taxon>Blattoidea</taxon>
        <taxon>Termitoidae</taxon>
        <taxon>Rhinotermitidae</taxon>
        <taxon>Coptotermes</taxon>
    </lineage>
</organism>
<dbReference type="InterPro" id="IPR000990">
    <property type="entry name" value="Innexin"/>
</dbReference>
<comment type="caution">
    <text evidence="12">Lacks conserved residue(s) required for the propagation of feature annotation.</text>
</comment>
<keyword evidence="3 12" id="KW-0813">Transport</keyword>
<keyword evidence="15" id="KW-1185">Reference proteome</keyword>
<dbReference type="GO" id="GO:0007602">
    <property type="term" value="P:phototransduction"/>
    <property type="evidence" value="ECO:0007669"/>
    <property type="project" value="TreeGrafter"/>
</dbReference>
<proteinExistence type="inferred from homology"/>
<comment type="similarity">
    <text evidence="12">Belongs to the pannexin family.</text>
</comment>
<keyword evidence="4" id="KW-1003">Cell membrane</keyword>
<dbReference type="GO" id="GO:0005921">
    <property type="term" value="C:gap junction"/>
    <property type="evidence" value="ECO:0007669"/>
    <property type="project" value="UniProtKB-SubCell"/>
</dbReference>
<dbReference type="AlphaFoldDB" id="A0A6L2PHX6"/>
<evidence type="ECO:0000256" key="7">
    <source>
        <dbReference type="ARBA" id="ARBA00022949"/>
    </source>
</evidence>
<comment type="caution">
    <text evidence="13">The sequence shown here is derived from an EMBL/GenBank/DDBJ whole genome shotgun (WGS) entry which is preliminary data.</text>
</comment>
<dbReference type="Proteomes" id="UP000502823">
    <property type="component" value="Unassembled WGS sequence"/>
</dbReference>
<gene>
    <name evidence="12" type="primary">inx</name>
    <name evidence="14" type="ORF">Cfor_07307</name>
    <name evidence="13" type="ORF">Cfor_11643</name>
</gene>
<accession>A0A6L2PHX6</accession>
<keyword evidence="8 12" id="KW-1133">Transmembrane helix</keyword>
<keyword evidence="11 12" id="KW-0407">Ion channel</keyword>
<reference evidence="13" key="1">
    <citation type="journal article" date="2020" name="J. Asia-Pac. Entomol.">
        <title>Draft genome sequence of the termite, Coptotermes formosanus: Genetic insights into the pyruvate dehydrogenase complex of the termite.</title>
        <authorList>
            <person name="Itakura S."/>
            <person name="Yosikawa Y."/>
            <person name="Togami Y."/>
            <person name="Umezawa K."/>
        </authorList>
    </citation>
    <scope>NUCLEOTIDE SEQUENCE</scope>
    <source>
        <tissue evidence="13">Head</tissue>
    </source>
</reference>
<feature type="transmembrane region" description="Helical" evidence="12">
    <location>
        <begin position="263"/>
        <end position="282"/>
    </location>
</feature>
<evidence type="ECO:0000256" key="2">
    <source>
        <dbReference type="ARBA" id="ARBA00004651"/>
    </source>
</evidence>
<name>A0A6L2PHX6_COPFO</name>
<dbReference type="PANTHER" id="PTHR11893:SF41">
    <property type="entry name" value="INNEXIN INX2"/>
    <property type="match status" value="1"/>
</dbReference>
<evidence type="ECO:0000256" key="8">
    <source>
        <dbReference type="ARBA" id="ARBA00022989"/>
    </source>
</evidence>
<dbReference type="InParanoid" id="A0A6L2PHX6"/>
<evidence type="ECO:0000256" key="11">
    <source>
        <dbReference type="ARBA" id="ARBA00023303"/>
    </source>
</evidence>
<evidence type="ECO:0000256" key="10">
    <source>
        <dbReference type="ARBA" id="ARBA00023136"/>
    </source>
</evidence>
<evidence type="ECO:0000256" key="4">
    <source>
        <dbReference type="ARBA" id="ARBA00022475"/>
    </source>
</evidence>
<evidence type="ECO:0000313" key="14">
    <source>
        <dbReference type="EMBL" id="GFG39907.1"/>
    </source>
</evidence>
<evidence type="ECO:0000256" key="3">
    <source>
        <dbReference type="ARBA" id="ARBA00022448"/>
    </source>
</evidence>
<dbReference type="PANTHER" id="PTHR11893">
    <property type="entry name" value="INNEXIN"/>
    <property type="match status" value="1"/>
</dbReference>
<evidence type="ECO:0000256" key="12">
    <source>
        <dbReference type="RuleBase" id="RU010713"/>
    </source>
</evidence>
<comment type="function">
    <text evidence="12">Structural component of the gap junctions.</text>
</comment>
<evidence type="ECO:0000256" key="5">
    <source>
        <dbReference type="ARBA" id="ARBA00022692"/>
    </source>
</evidence>
<protein>
    <recommendedName>
        <fullName evidence="12">Innexin</fullName>
    </recommendedName>
</protein>
<keyword evidence="7" id="KW-0965">Cell junction</keyword>
<keyword evidence="6" id="KW-0303">Gap junction</keyword>
<dbReference type="GO" id="GO:0005886">
    <property type="term" value="C:plasma membrane"/>
    <property type="evidence" value="ECO:0007669"/>
    <property type="project" value="UniProtKB-SubCell"/>
</dbReference>
<dbReference type="EMBL" id="BLKM01001286">
    <property type="protein sequence ID" value="GFG39907.1"/>
    <property type="molecule type" value="Genomic_DNA"/>
</dbReference>
<dbReference type="OrthoDB" id="5867527at2759"/>
<evidence type="ECO:0000256" key="1">
    <source>
        <dbReference type="ARBA" id="ARBA00004610"/>
    </source>
</evidence>
<sequence>MLAFLKELKSWVQVSCRSRDHVSVDTVVSALHHRITSAILLVCCALVSSRQYFGEPILCIQDGPDDDAAIPSKVLNTYCFITSTYTVVGPAGETWQGQGPAERRHAYYQWMPFVLFLQSLLFASPHAVWCNWEGGLVRGSLTGIKGEVRGPDRDKLRTLARYFTARLHTFRIWAAGFYVCELLNLLNVVANVCLTNLLLLGGKFYQYGLQMTRYSLETLEVSPADVVFPKLTKCMFRKYGPSGTIQIHDALCVMALNVVNEKIFGALWFWFALLALVSALAVL</sequence>